<sequence length="315" mass="32785">MKLRIENNGPAARVPEVQTSVAVLLPSPSTLRFSLRKSLTLFVSIPTNTMPTKFADIDKPVKDILNDDYTSKVSLKCKSNAGPVAVTIETERGATGALASKIGTKFSYAKFNVDKGQLTADGGSALETSMKLTPDIKLSFKTSKGADLGIDYTLGSFYATGVLDVQNMSKVSTSACYALPSGLKVGGDAVYSLSGKTTGLAGFNVGASYAKGPIFTSLVSSKFSTYSVSVGYNVNQDLTIASLTTHSAENRCNLVGVGASYKNPVIGMLKAKVGSDGVVHACLVKDIAPKVSLTASGSMLATDPSTFKPGFGIAM</sequence>
<keyword evidence="2" id="KW-1185">Reference proteome</keyword>
<dbReference type="InterPro" id="IPR027246">
    <property type="entry name" value="Porin_Euk/Tom40"/>
</dbReference>
<dbReference type="AlphaFoldDB" id="A0A1Z5KDV9"/>
<comment type="caution">
    <text evidence="1">The sequence shown here is derived from an EMBL/GenBank/DDBJ whole genome shotgun (WGS) entry which is preliminary data.</text>
</comment>
<dbReference type="PANTHER" id="PTHR11743:SF70">
    <property type="entry name" value="GH26960P-RELATED"/>
    <property type="match status" value="1"/>
</dbReference>
<accession>A0A1Z5KDV9</accession>
<dbReference type="EMBL" id="BDSP01000207">
    <property type="protein sequence ID" value="GAX24312.1"/>
    <property type="molecule type" value="Genomic_DNA"/>
</dbReference>
<gene>
    <name evidence="1" type="ORF">FisN_4Lh426</name>
</gene>
<dbReference type="PANTHER" id="PTHR11743">
    <property type="entry name" value="VOLTAGE-DEPENDENT ANION-SELECTIVE CHANNEL"/>
    <property type="match status" value="1"/>
</dbReference>
<dbReference type="InterPro" id="IPR001925">
    <property type="entry name" value="Porin_Euk"/>
</dbReference>
<dbReference type="InParanoid" id="A0A1Z5KDV9"/>
<dbReference type="GO" id="GO:0005741">
    <property type="term" value="C:mitochondrial outer membrane"/>
    <property type="evidence" value="ECO:0007669"/>
    <property type="project" value="InterPro"/>
</dbReference>
<protein>
    <recommendedName>
        <fullName evidence="3">Voltage-dependent anion channel protein 2</fullName>
    </recommendedName>
</protein>
<organism evidence="1 2">
    <name type="scientific">Fistulifera solaris</name>
    <name type="common">Oleaginous diatom</name>
    <dbReference type="NCBI Taxonomy" id="1519565"/>
    <lineage>
        <taxon>Eukaryota</taxon>
        <taxon>Sar</taxon>
        <taxon>Stramenopiles</taxon>
        <taxon>Ochrophyta</taxon>
        <taxon>Bacillariophyta</taxon>
        <taxon>Bacillariophyceae</taxon>
        <taxon>Bacillariophycidae</taxon>
        <taxon>Naviculales</taxon>
        <taxon>Naviculaceae</taxon>
        <taxon>Fistulifera</taxon>
    </lineage>
</organism>
<dbReference type="InterPro" id="IPR023614">
    <property type="entry name" value="Porin_dom_sf"/>
</dbReference>
<evidence type="ECO:0000313" key="2">
    <source>
        <dbReference type="Proteomes" id="UP000198406"/>
    </source>
</evidence>
<dbReference type="Gene3D" id="2.40.160.10">
    <property type="entry name" value="Porin"/>
    <property type="match status" value="1"/>
</dbReference>
<dbReference type="Proteomes" id="UP000198406">
    <property type="component" value="Unassembled WGS sequence"/>
</dbReference>
<dbReference type="GO" id="GO:0008308">
    <property type="term" value="F:voltage-gated monoatomic anion channel activity"/>
    <property type="evidence" value="ECO:0007669"/>
    <property type="project" value="InterPro"/>
</dbReference>
<dbReference type="SUPFAM" id="SSF56935">
    <property type="entry name" value="Porins"/>
    <property type="match status" value="1"/>
</dbReference>
<name>A0A1Z5KDV9_FISSO</name>
<dbReference type="OrthoDB" id="7827681at2759"/>
<proteinExistence type="predicted"/>
<dbReference type="Pfam" id="PF01459">
    <property type="entry name" value="Porin_3"/>
    <property type="match status" value="1"/>
</dbReference>
<reference evidence="1 2" key="1">
    <citation type="journal article" date="2015" name="Plant Cell">
        <title>Oil accumulation by the oleaginous diatom Fistulifera solaris as revealed by the genome and transcriptome.</title>
        <authorList>
            <person name="Tanaka T."/>
            <person name="Maeda Y."/>
            <person name="Veluchamy A."/>
            <person name="Tanaka M."/>
            <person name="Abida H."/>
            <person name="Marechal E."/>
            <person name="Bowler C."/>
            <person name="Muto M."/>
            <person name="Sunaga Y."/>
            <person name="Tanaka M."/>
            <person name="Yoshino T."/>
            <person name="Taniguchi T."/>
            <person name="Fukuda Y."/>
            <person name="Nemoto M."/>
            <person name="Matsumoto M."/>
            <person name="Wong P.S."/>
            <person name="Aburatani S."/>
            <person name="Fujibuchi W."/>
        </authorList>
    </citation>
    <scope>NUCLEOTIDE SEQUENCE [LARGE SCALE GENOMIC DNA]</scope>
    <source>
        <strain evidence="1 2">JPCC DA0580</strain>
    </source>
</reference>
<evidence type="ECO:0008006" key="3">
    <source>
        <dbReference type="Google" id="ProtNLM"/>
    </source>
</evidence>
<evidence type="ECO:0000313" key="1">
    <source>
        <dbReference type="EMBL" id="GAX24312.1"/>
    </source>
</evidence>